<keyword evidence="1" id="KW-0472">Membrane</keyword>
<comment type="caution">
    <text evidence="2">The sequence shown here is derived from an EMBL/GenBank/DDBJ whole genome shotgun (WGS) entry which is preliminary data.</text>
</comment>
<accession>A0A923PIB7</accession>
<feature type="transmembrane region" description="Helical" evidence="1">
    <location>
        <begin position="156"/>
        <end position="178"/>
    </location>
</feature>
<organism evidence="2 3">
    <name type="scientific">Neolewinella lacunae</name>
    <dbReference type="NCBI Taxonomy" id="1517758"/>
    <lineage>
        <taxon>Bacteria</taxon>
        <taxon>Pseudomonadati</taxon>
        <taxon>Bacteroidota</taxon>
        <taxon>Saprospiria</taxon>
        <taxon>Saprospirales</taxon>
        <taxon>Lewinellaceae</taxon>
        <taxon>Neolewinella</taxon>
    </lineage>
</organism>
<sequence>MLAFPQQLVELPGCLTLLLPLLVGLVRRRGVVREQHLLWRLLYLTGVVYVVQLLALSLDLQWGWMLLEVTLLVAHTWVLAMCFTPPPRRPNGGYLLAALAGLTIGILAVGISLVGGWQWALVGGRLGSAFVLMGFITAYFYALLQELKFPYLEREPLFWMGCGILLFGVGTVLLLTLGGAPQMGGIALQGYVPLDSILTGILHCFYAVALWVRPRP</sequence>
<proteinExistence type="predicted"/>
<feature type="transmembrane region" description="Helical" evidence="1">
    <location>
        <begin position="190"/>
        <end position="212"/>
    </location>
</feature>
<feature type="transmembrane region" description="Helical" evidence="1">
    <location>
        <begin position="6"/>
        <end position="25"/>
    </location>
</feature>
<dbReference type="AlphaFoldDB" id="A0A923PIB7"/>
<name>A0A923PIB7_9BACT</name>
<keyword evidence="1" id="KW-1133">Transmembrane helix</keyword>
<evidence type="ECO:0000313" key="2">
    <source>
        <dbReference type="EMBL" id="MBC6994607.1"/>
    </source>
</evidence>
<dbReference type="EMBL" id="JACSIT010000100">
    <property type="protein sequence ID" value="MBC6994607.1"/>
    <property type="molecule type" value="Genomic_DNA"/>
</dbReference>
<reference evidence="2" key="1">
    <citation type="submission" date="2020-08" db="EMBL/GenBank/DDBJ databases">
        <title>Lewinella bacteria from marine environments.</title>
        <authorList>
            <person name="Zhong Y."/>
        </authorList>
    </citation>
    <scope>NUCLEOTIDE SEQUENCE</scope>
    <source>
        <strain evidence="2">KCTC 42187</strain>
    </source>
</reference>
<protein>
    <submittedName>
        <fullName evidence="2">Uncharacterized protein</fullName>
    </submittedName>
</protein>
<evidence type="ECO:0000313" key="3">
    <source>
        <dbReference type="Proteomes" id="UP000650081"/>
    </source>
</evidence>
<evidence type="ECO:0000256" key="1">
    <source>
        <dbReference type="SAM" id="Phobius"/>
    </source>
</evidence>
<dbReference type="Proteomes" id="UP000650081">
    <property type="component" value="Unassembled WGS sequence"/>
</dbReference>
<dbReference type="RefSeq" id="WP_187466676.1">
    <property type="nucleotide sequence ID" value="NZ_JACSIT010000100.1"/>
</dbReference>
<keyword evidence="3" id="KW-1185">Reference proteome</keyword>
<keyword evidence="1" id="KW-0812">Transmembrane</keyword>
<feature type="transmembrane region" description="Helical" evidence="1">
    <location>
        <begin position="62"/>
        <end position="83"/>
    </location>
</feature>
<feature type="transmembrane region" description="Helical" evidence="1">
    <location>
        <begin position="126"/>
        <end position="144"/>
    </location>
</feature>
<feature type="transmembrane region" description="Helical" evidence="1">
    <location>
        <begin position="37"/>
        <end position="56"/>
    </location>
</feature>
<gene>
    <name evidence="2" type="ORF">H9S92_10565</name>
</gene>
<feature type="transmembrane region" description="Helical" evidence="1">
    <location>
        <begin position="95"/>
        <end position="120"/>
    </location>
</feature>